<dbReference type="Gene3D" id="3.10.450.40">
    <property type="match status" value="1"/>
</dbReference>
<organism evidence="2 3">
    <name type="scientific">Candidatus Accumulibacter vicinus</name>
    <dbReference type="NCBI Taxonomy" id="2954382"/>
    <lineage>
        <taxon>Bacteria</taxon>
        <taxon>Pseudomonadati</taxon>
        <taxon>Pseudomonadota</taxon>
        <taxon>Betaproteobacteria</taxon>
        <taxon>Candidatus Accumulibacter</taxon>
    </lineage>
</organism>
<accession>A0A084XXI1</accession>
<protein>
    <submittedName>
        <fullName evidence="2">Peptidase propeptide and YPEB domain protein</fullName>
    </submittedName>
</protein>
<dbReference type="EMBL" id="JDSS02000031">
    <property type="protein sequence ID" value="KFB67175.1"/>
    <property type="molecule type" value="Genomic_DNA"/>
</dbReference>
<evidence type="ECO:0000313" key="2">
    <source>
        <dbReference type="EMBL" id="KFB67175.1"/>
    </source>
</evidence>
<dbReference type="STRING" id="1457154.CAPSK01_003291"/>
<name>A0A084XXI1_9PROT</name>
<reference evidence="2 3" key="1">
    <citation type="submission" date="2014-07" db="EMBL/GenBank/DDBJ databases">
        <title>Expanding our view of genomic diversity in Candidatus Accumulibacter clades.</title>
        <authorList>
            <person name="Skennerton C.T."/>
            <person name="Barr J.J."/>
            <person name="Slater F.R."/>
            <person name="Bond P.L."/>
            <person name="Tyson G.W."/>
        </authorList>
    </citation>
    <scope>NUCLEOTIDE SEQUENCE [LARGE SCALE GENOMIC DNA]</scope>
    <source>
        <strain evidence="3">SK-01</strain>
    </source>
</reference>
<dbReference type="AlphaFoldDB" id="A0A084XXI1"/>
<comment type="caution">
    <text evidence="2">The sequence shown here is derived from an EMBL/GenBank/DDBJ whole genome shotgun (WGS) entry which is preliminary data.</text>
</comment>
<dbReference type="Pfam" id="PF03413">
    <property type="entry name" value="PepSY"/>
    <property type="match status" value="1"/>
</dbReference>
<proteinExistence type="predicted"/>
<dbReference type="RefSeq" id="WP_273703735.1">
    <property type="nucleotide sequence ID" value="NZ_JDSS02000031.1"/>
</dbReference>
<sequence length="122" mass="13265">MTSGVRFWLIHLAAASVLAWPAGGRADGGRDHDHDRARQALEAGEVLPLRAIIERVERSYPGQVLEVELERDGGRWIYEIKTLRSGGALVKLKVDARDGSILAARERAASGPHEPGRRAGGH</sequence>
<dbReference type="InterPro" id="IPR025711">
    <property type="entry name" value="PepSY"/>
</dbReference>
<evidence type="ECO:0000259" key="1">
    <source>
        <dbReference type="Pfam" id="PF03413"/>
    </source>
</evidence>
<dbReference type="Proteomes" id="UP000019812">
    <property type="component" value="Unassembled WGS sequence"/>
</dbReference>
<feature type="domain" description="PepSY" evidence="1">
    <location>
        <begin position="52"/>
        <end position="103"/>
    </location>
</feature>
<evidence type="ECO:0000313" key="3">
    <source>
        <dbReference type="Proteomes" id="UP000019812"/>
    </source>
</evidence>
<gene>
    <name evidence="2" type="ORF">CAPSK01_003291</name>
</gene>